<dbReference type="EC" id="4.2.2.29" evidence="7"/>
<dbReference type="Gene3D" id="3.30.160.60">
    <property type="entry name" value="Classic Zinc Finger"/>
    <property type="match status" value="1"/>
</dbReference>
<keyword evidence="2 7" id="KW-0812">Transmembrane</keyword>
<evidence type="ECO:0000256" key="7">
    <source>
        <dbReference type="HAMAP-Rule" id="MF_02065"/>
    </source>
</evidence>
<evidence type="ECO:0000256" key="4">
    <source>
        <dbReference type="ARBA" id="ARBA00023136"/>
    </source>
</evidence>
<keyword evidence="9" id="KW-1185">Reference proteome</keyword>
<dbReference type="AlphaFoldDB" id="A0A1J1DXC9"/>
<comment type="similarity">
    <text evidence="7">Belongs to the transglycosylase MltG family.</text>
</comment>
<organism evidence="8 9">
    <name type="scientific">Ichthyobacterium seriolicida</name>
    <dbReference type="NCBI Taxonomy" id="242600"/>
    <lineage>
        <taxon>Bacteria</taxon>
        <taxon>Pseudomonadati</taxon>
        <taxon>Bacteroidota</taxon>
        <taxon>Flavobacteriia</taxon>
        <taxon>Flavobacteriales</taxon>
        <taxon>Ichthyobacteriaceae</taxon>
        <taxon>Ichthyobacterium</taxon>
    </lineage>
</organism>
<dbReference type="OrthoDB" id="9814591at2"/>
<name>A0A1J1DXC9_9FLAO</name>
<comment type="catalytic activity">
    <reaction evidence="7">
        <text>a peptidoglycan chain = a peptidoglycan chain with N-acetyl-1,6-anhydromuramyl-[peptide] at the reducing end + a peptidoglycan chain with N-acetylglucosamine at the non-reducing end.</text>
        <dbReference type="EC" id="4.2.2.29"/>
    </reaction>
</comment>
<evidence type="ECO:0000256" key="6">
    <source>
        <dbReference type="ARBA" id="ARBA00023316"/>
    </source>
</evidence>
<sequence>MKKHTCISAVIVFNVIVYFCFTFAFGGNITKDAVVLIPNNSTFPEVVNTISPYLKNEMSFKLASYAKDYHNNVKSGRFSLKKGLSNLETIEILSKGKQTPVRIIFNNVETIKDLSIVLSKSVEESAENIFKAFYDEEFLKKYNLTKETVISIPIPNTYEVFWNVSADRLVKRLYRENKIFWNESRLKKAKDINLTPLQVSTLASIVQKETSNNDEKRIVAGVFLNRLKKGLRLESCPTVIFAVKQKDGKDIRRVLYKHLKIDSPFNTYENKGLPPSPICITEISSIDAVLNAEKHDYIYMCVDPNRLGYHAFAKSLREHNKNKSRFIRWRKGQ</sequence>
<protein>
    <recommendedName>
        <fullName evidence="7">Endolytic murein transglycosylase</fullName>
        <ecNumber evidence="7">4.2.2.29</ecNumber>
    </recommendedName>
    <alternativeName>
        <fullName evidence="7">Peptidoglycan lytic transglycosylase</fullName>
    </alternativeName>
    <alternativeName>
        <fullName evidence="7">Peptidoglycan polymerization terminase</fullName>
    </alternativeName>
</protein>
<dbReference type="GO" id="GO:0071555">
    <property type="term" value="P:cell wall organization"/>
    <property type="evidence" value="ECO:0007669"/>
    <property type="project" value="UniProtKB-KW"/>
</dbReference>
<dbReference type="GO" id="GO:0005886">
    <property type="term" value="C:plasma membrane"/>
    <property type="evidence" value="ECO:0007669"/>
    <property type="project" value="UniProtKB-SubCell"/>
</dbReference>
<dbReference type="KEGG" id="ise:JBKA6_0498"/>
<dbReference type="GO" id="GO:0008932">
    <property type="term" value="F:lytic endotransglycosylase activity"/>
    <property type="evidence" value="ECO:0007669"/>
    <property type="project" value="UniProtKB-UniRule"/>
</dbReference>
<evidence type="ECO:0000313" key="9">
    <source>
        <dbReference type="Proteomes" id="UP000243197"/>
    </source>
</evidence>
<keyword evidence="6 7" id="KW-0961">Cell wall biogenesis/degradation</keyword>
<evidence type="ECO:0000256" key="1">
    <source>
        <dbReference type="ARBA" id="ARBA00022475"/>
    </source>
</evidence>
<feature type="site" description="Important for catalytic activity" evidence="7">
    <location>
        <position position="209"/>
    </location>
</feature>
<dbReference type="RefSeq" id="WP_096685558.1">
    <property type="nucleotide sequence ID" value="NZ_AP014564.1"/>
</dbReference>
<evidence type="ECO:0000256" key="3">
    <source>
        <dbReference type="ARBA" id="ARBA00022989"/>
    </source>
</evidence>
<comment type="function">
    <text evidence="7">Functions as a peptidoglycan terminase that cleaves nascent peptidoglycan strands endolytically to terminate their elongation.</text>
</comment>
<dbReference type="EMBL" id="AP014564">
    <property type="protein sequence ID" value="BAV94511.1"/>
    <property type="molecule type" value="Genomic_DNA"/>
</dbReference>
<dbReference type="InterPro" id="IPR003770">
    <property type="entry name" value="MLTG-like"/>
</dbReference>
<dbReference type="PANTHER" id="PTHR30518:SF2">
    <property type="entry name" value="ENDOLYTIC MUREIN TRANSGLYCOSYLASE"/>
    <property type="match status" value="1"/>
</dbReference>
<dbReference type="PANTHER" id="PTHR30518">
    <property type="entry name" value="ENDOLYTIC MUREIN TRANSGLYCOSYLASE"/>
    <property type="match status" value="1"/>
</dbReference>
<dbReference type="GO" id="GO:0009252">
    <property type="term" value="P:peptidoglycan biosynthetic process"/>
    <property type="evidence" value="ECO:0007669"/>
    <property type="project" value="UniProtKB-UniRule"/>
</dbReference>
<keyword evidence="4 7" id="KW-0472">Membrane</keyword>
<comment type="subcellular location">
    <subcellularLocation>
        <location evidence="7">Cell membrane</location>
        <topology evidence="7">Single-pass membrane protein</topology>
    </subcellularLocation>
</comment>
<dbReference type="HAMAP" id="MF_02065">
    <property type="entry name" value="MltG"/>
    <property type="match status" value="1"/>
</dbReference>
<feature type="transmembrane region" description="Helical" evidence="7">
    <location>
        <begin position="7"/>
        <end position="26"/>
    </location>
</feature>
<dbReference type="Proteomes" id="UP000243197">
    <property type="component" value="Chromosome"/>
</dbReference>
<dbReference type="CDD" id="cd08010">
    <property type="entry name" value="MltG_like"/>
    <property type="match status" value="1"/>
</dbReference>
<reference evidence="8 9" key="1">
    <citation type="submission" date="2014-03" db="EMBL/GenBank/DDBJ databases">
        <title>complete genome sequence of Flavobacteriaceae bacterium JBKA-6.</title>
        <authorList>
            <person name="Takano T."/>
            <person name="Nakamura Y."/>
            <person name="Takuma S."/>
            <person name="Yasuike M."/>
            <person name="Matsuyama T."/>
            <person name="Sakai T."/>
            <person name="Fujiwara A."/>
            <person name="Kimoto K."/>
            <person name="Fukuda Y."/>
            <person name="Kondo H."/>
            <person name="Hirono I."/>
            <person name="Nakayasu C."/>
        </authorList>
    </citation>
    <scope>NUCLEOTIDE SEQUENCE [LARGE SCALE GENOMIC DNA]</scope>
    <source>
        <strain evidence="8 9">JBKA-6</strain>
    </source>
</reference>
<dbReference type="NCBIfam" id="TIGR00247">
    <property type="entry name" value="endolytic transglycosylase MltG"/>
    <property type="match status" value="1"/>
</dbReference>
<evidence type="ECO:0000256" key="2">
    <source>
        <dbReference type="ARBA" id="ARBA00022692"/>
    </source>
</evidence>
<keyword evidence="5 7" id="KW-0456">Lyase</keyword>
<keyword evidence="1 7" id="KW-1003">Cell membrane</keyword>
<proteinExistence type="inferred from homology"/>
<gene>
    <name evidence="7" type="primary">mltG</name>
    <name evidence="8" type="ORF">JBKA6_0498</name>
</gene>
<evidence type="ECO:0000256" key="5">
    <source>
        <dbReference type="ARBA" id="ARBA00023239"/>
    </source>
</evidence>
<evidence type="ECO:0000313" key="8">
    <source>
        <dbReference type="EMBL" id="BAV94511.1"/>
    </source>
</evidence>
<accession>A0A1J1DXC9</accession>
<keyword evidence="3 7" id="KW-1133">Transmembrane helix</keyword>
<dbReference type="Pfam" id="PF02618">
    <property type="entry name" value="YceG"/>
    <property type="match status" value="1"/>
</dbReference>